<dbReference type="PANTHER" id="PTHR40112">
    <property type="entry name" value="H2HPP ISOMERASE"/>
    <property type="match status" value="1"/>
</dbReference>
<dbReference type="InterPro" id="IPR013096">
    <property type="entry name" value="Cupin_2"/>
</dbReference>
<dbReference type="SUPFAM" id="SSF51182">
    <property type="entry name" value="RmlC-like cupins"/>
    <property type="match status" value="1"/>
</dbReference>
<reference evidence="2 3" key="1">
    <citation type="submission" date="2020-10" db="EMBL/GenBank/DDBJ databases">
        <title>Ca. Dormibacterota MAGs.</title>
        <authorList>
            <person name="Montgomery K."/>
        </authorList>
    </citation>
    <scope>NUCLEOTIDE SEQUENCE [LARGE SCALE GENOMIC DNA]</scope>
    <source>
        <strain evidence="2">Mitchell_Peninsula_5</strain>
    </source>
</reference>
<proteinExistence type="predicted"/>
<evidence type="ECO:0000313" key="2">
    <source>
        <dbReference type="EMBL" id="MBJ7609161.1"/>
    </source>
</evidence>
<evidence type="ECO:0000259" key="1">
    <source>
        <dbReference type="Pfam" id="PF07883"/>
    </source>
</evidence>
<dbReference type="CDD" id="cd02238">
    <property type="entry name" value="cupin_KdgF"/>
    <property type="match status" value="1"/>
</dbReference>
<evidence type="ECO:0000313" key="3">
    <source>
        <dbReference type="Proteomes" id="UP000614410"/>
    </source>
</evidence>
<dbReference type="InterPro" id="IPR011051">
    <property type="entry name" value="RmlC_Cupin_sf"/>
</dbReference>
<dbReference type="InterPro" id="IPR052535">
    <property type="entry name" value="Bacilysin_H2HPP_isomerase"/>
</dbReference>
<sequence>MTDSLQHFSTEAEGVPTAAGRYVDVDAIESVEFVPGLGFRPVLGERTMVNFVSFEPHTEAPLHVHEEEQIVLVIDGEFEFNIDGDVRMMRTGDVAVIPSWVPHGARTHASSCNEIDVFNPPRRSLLDHAGRSSPPPAGAGV</sequence>
<dbReference type="Gene3D" id="2.60.120.10">
    <property type="entry name" value="Jelly Rolls"/>
    <property type="match status" value="1"/>
</dbReference>
<protein>
    <submittedName>
        <fullName evidence="2">Cupin domain-containing protein</fullName>
    </submittedName>
</protein>
<dbReference type="PANTHER" id="PTHR40112:SF1">
    <property type="entry name" value="H2HPP ISOMERASE"/>
    <property type="match status" value="1"/>
</dbReference>
<organism evidence="2 3">
    <name type="scientific">Candidatus Amunia macphersoniae</name>
    <dbReference type="NCBI Taxonomy" id="3127014"/>
    <lineage>
        <taxon>Bacteria</taxon>
        <taxon>Bacillati</taxon>
        <taxon>Candidatus Dormiibacterota</taxon>
        <taxon>Candidatus Dormibacteria</taxon>
        <taxon>Candidatus Aeolococcales</taxon>
        <taxon>Candidatus Aeolococcaceae</taxon>
        <taxon>Candidatus Amunia</taxon>
    </lineage>
</organism>
<name>A0A934KGP4_9BACT</name>
<gene>
    <name evidence="2" type="ORF">JF887_06980</name>
</gene>
<dbReference type="EMBL" id="JAEKNN010000030">
    <property type="protein sequence ID" value="MBJ7609161.1"/>
    <property type="molecule type" value="Genomic_DNA"/>
</dbReference>
<dbReference type="AlphaFoldDB" id="A0A934KGP4"/>
<dbReference type="InterPro" id="IPR014710">
    <property type="entry name" value="RmlC-like_jellyroll"/>
</dbReference>
<feature type="domain" description="Cupin type-2" evidence="1">
    <location>
        <begin position="51"/>
        <end position="107"/>
    </location>
</feature>
<dbReference type="Pfam" id="PF07883">
    <property type="entry name" value="Cupin_2"/>
    <property type="match status" value="1"/>
</dbReference>
<dbReference type="Proteomes" id="UP000614410">
    <property type="component" value="Unassembled WGS sequence"/>
</dbReference>
<accession>A0A934KGP4</accession>
<comment type="caution">
    <text evidence="2">The sequence shown here is derived from an EMBL/GenBank/DDBJ whole genome shotgun (WGS) entry which is preliminary data.</text>
</comment>